<protein>
    <submittedName>
        <fullName evidence="2">Uncharacterized protein</fullName>
    </submittedName>
</protein>
<gene>
    <name evidence="2" type="ORF">EGYM00163_LOCUS25079</name>
</gene>
<accession>A0A7S4D2D1</accession>
<evidence type="ECO:0000313" key="2">
    <source>
        <dbReference type="EMBL" id="CAE0813927.1"/>
    </source>
</evidence>
<evidence type="ECO:0000256" key="1">
    <source>
        <dbReference type="SAM" id="MobiDB-lite"/>
    </source>
</evidence>
<name>A0A7S4D2D1_9EUGL</name>
<sequence>MGIAEPEPYAALLQIPLQCVWDAHLHKNAILLLNPRHRGPTTAVLWGSDSYVPRQRSAATGSSVIQPTSEAETCIINHRSTAKPFPDGGSVQGLRWETTWTYMGLVRAGHTLGPVGGNMRWSHASQLGGPPKRCRRGRVSAQPNLV</sequence>
<proteinExistence type="predicted"/>
<feature type="region of interest" description="Disordered" evidence="1">
    <location>
        <begin position="123"/>
        <end position="146"/>
    </location>
</feature>
<dbReference type="EMBL" id="HBJA01071355">
    <property type="protein sequence ID" value="CAE0813927.1"/>
    <property type="molecule type" value="Transcribed_RNA"/>
</dbReference>
<dbReference type="AlphaFoldDB" id="A0A7S4D2D1"/>
<reference evidence="2" key="1">
    <citation type="submission" date="2021-01" db="EMBL/GenBank/DDBJ databases">
        <authorList>
            <person name="Corre E."/>
            <person name="Pelletier E."/>
            <person name="Niang G."/>
            <person name="Scheremetjew M."/>
            <person name="Finn R."/>
            <person name="Kale V."/>
            <person name="Holt S."/>
            <person name="Cochrane G."/>
            <person name="Meng A."/>
            <person name="Brown T."/>
            <person name="Cohen L."/>
        </authorList>
    </citation>
    <scope>NUCLEOTIDE SEQUENCE</scope>
    <source>
        <strain evidence="2">CCMP1594</strain>
    </source>
</reference>
<organism evidence="2">
    <name type="scientific">Eutreptiella gymnastica</name>
    <dbReference type="NCBI Taxonomy" id="73025"/>
    <lineage>
        <taxon>Eukaryota</taxon>
        <taxon>Discoba</taxon>
        <taxon>Euglenozoa</taxon>
        <taxon>Euglenida</taxon>
        <taxon>Spirocuta</taxon>
        <taxon>Euglenophyceae</taxon>
        <taxon>Eutreptiales</taxon>
        <taxon>Eutreptiaceae</taxon>
        <taxon>Eutreptiella</taxon>
    </lineage>
</organism>